<dbReference type="EMBL" id="CABWKQ010000011">
    <property type="protein sequence ID" value="VWX34612.1"/>
    <property type="molecule type" value="Genomic_DNA"/>
</dbReference>
<dbReference type="Proteomes" id="UP000439752">
    <property type="component" value="Unassembled WGS sequence"/>
</dbReference>
<dbReference type="GO" id="GO:0005737">
    <property type="term" value="C:cytoplasm"/>
    <property type="evidence" value="ECO:0007669"/>
    <property type="project" value="TreeGrafter"/>
</dbReference>
<evidence type="ECO:0000256" key="4">
    <source>
        <dbReference type="RuleBase" id="RU362068"/>
    </source>
</evidence>
<organism evidence="7 8">
    <name type="scientific">Exiguobacterium oxidotolerans</name>
    <dbReference type="NCBI Taxonomy" id="223958"/>
    <lineage>
        <taxon>Bacteria</taxon>
        <taxon>Bacillati</taxon>
        <taxon>Bacillota</taxon>
        <taxon>Bacilli</taxon>
        <taxon>Bacillales</taxon>
        <taxon>Bacillales Family XII. Incertae Sedis</taxon>
        <taxon>Exiguobacterium</taxon>
    </lineage>
</organism>
<evidence type="ECO:0000256" key="1">
    <source>
        <dbReference type="ARBA" id="ARBA00007870"/>
    </source>
</evidence>
<dbReference type="InterPro" id="IPR036291">
    <property type="entry name" value="NAD(P)-bd_dom_sf"/>
</dbReference>
<evidence type="ECO:0000259" key="5">
    <source>
        <dbReference type="Pfam" id="PF02558"/>
    </source>
</evidence>
<dbReference type="EC" id="1.1.1.169" evidence="4"/>
<evidence type="ECO:0000313" key="8">
    <source>
        <dbReference type="Proteomes" id="UP000439752"/>
    </source>
</evidence>
<dbReference type="PANTHER" id="PTHR21708:SF26">
    <property type="entry name" value="2-DEHYDROPANTOATE 2-REDUCTASE"/>
    <property type="match status" value="1"/>
</dbReference>
<comment type="similarity">
    <text evidence="1 4">Belongs to the ketopantoate reductase family.</text>
</comment>
<dbReference type="InterPro" id="IPR013332">
    <property type="entry name" value="KPR_N"/>
</dbReference>
<dbReference type="Pfam" id="PF08546">
    <property type="entry name" value="ApbA_C"/>
    <property type="match status" value="1"/>
</dbReference>
<dbReference type="Gene3D" id="1.10.1040.10">
    <property type="entry name" value="N-(1-d-carboxylethyl)-l-norvaline Dehydrogenase, domain 2"/>
    <property type="match status" value="1"/>
</dbReference>
<dbReference type="InterPro" id="IPR013752">
    <property type="entry name" value="KPA_reductase"/>
</dbReference>
<proteinExistence type="inferred from homology"/>
<evidence type="ECO:0000256" key="2">
    <source>
        <dbReference type="ARBA" id="ARBA00022857"/>
    </source>
</evidence>
<dbReference type="InterPro" id="IPR013328">
    <property type="entry name" value="6PGD_dom2"/>
</dbReference>
<dbReference type="GO" id="GO:0015940">
    <property type="term" value="P:pantothenate biosynthetic process"/>
    <property type="evidence" value="ECO:0007669"/>
    <property type="project" value="UniProtKB-UniPathway"/>
</dbReference>
<reference evidence="7 8" key="1">
    <citation type="submission" date="2019-10" db="EMBL/GenBank/DDBJ databases">
        <authorList>
            <person name="Karimi E."/>
        </authorList>
    </citation>
    <scope>NUCLEOTIDE SEQUENCE [LARGE SCALE GENOMIC DNA]</scope>
    <source>
        <strain evidence="7">Exiguobacterium sp. 9Y</strain>
    </source>
</reference>
<dbReference type="AlphaFoldDB" id="A0A653I733"/>
<evidence type="ECO:0000256" key="3">
    <source>
        <dbReference type="ARBA" id="ARBA00023002"/>
    </source>
</evidence>
<accession>A0A653I733</accession>
<dbReference type="PANTHER" id="PTHR21708">
    <property type="entry name" value="PROBABLE 2-DEHYDROPANTOATE 2-REDUCTASE"/>
    <property type="match status" value="1"/>
</dbReference>
<keyword evidence="4" id="KW-0566">Pantothenate biosynthesis</keyword>
<dbReference type="RefSeq" id="WP_159173009.1">
    <property type="nucleotide sequence ID" value="NZ_LR732311.1"/>
</dbReference>
<keyword evidence="3 4" id="KW-0560">Oxidoreductase</keyword>
<dbReference type="InterPro" id="IPR003710">
    <property type="entry name" value="ApbA"/>
</dbReference>
<dbReference type="UniPathway" id="UPA00028">
    <property type="reaction ID" value="UER00004"/>
</dbReference>
<evidence type="ECO:0000259" key="6">
    <source>
        <dbReference type="Pfam" id="PF08546"/>
    </source>
</evidence>
<dbReference type="Gene3D" id="3.40.50.720">
    <property type="entry name" value="NAD(P)-binding Rossmann-like Domain"/>
    <property type="match status" value="1"/>
</dbReference>
<dbReference type="SUPFAM" id="SSF48179">
    <property type="entry name" value="6-phosphogluconate dehydrogenase C-terminal domain-like"/>
    <property type="match status" value="1"/>
</dbReference>
<feature type="domain" description="Ketopantoate reductase N-terminal" evidence="5">
    <location>
        <begin position="3"/>
        <end position="139"/>
    </location>
</feature>
<protein>
    <recommendedName>
        <fullName evidence="4">2-dehydropantoate 2-reductase</fullName>
        <ecNumber evidence="4">1.1.1.169</ecNumber>
    </recommendedName>
    <alternativeName>
        <fullName evidence="4">Ketopantoate reductase</fullName>
    </alternativeName>
</protein>
<evidence type="ECO:0000313" key="7">
    <source>
        <dbReference type="EMBL" id="VWX34612.1"/>
    </source>
</evidence>
<comment type="function">
    <text evidence="4">Catalyzes the NADPH-dependent reduction of ketopantoate into pantoic acid.</text>
</comment>
<keyword evidence="8" id="KW-1185">Reference proteome</keyword>
<feature type="domain" description="Ketopantoate reductase C-terminal" evidence="6">
    <location>
        <begin position="182"/>
        <end position="317"/>
    </location>
</feature>
<dbReference type="NCBIfam" id="TIGR00745">
    <property type="entry name" value="apbA_panE"/>
    <property type="match status" value="1"/>
</dbReference>
<dbReference type="SUPFAM" id="SSF51735">
    <property type="entry name" value="NAD(P)-binding Rossmann-fold domains"/>
    <property type="match status" value="1"/>
</dbReference>
<comment type="pathway">
    <text evidence="4">Cofactor biosynthesis; (R)-pantothenate biosynthesis; (R)-pantoate from 3-methyl-2-oxobutanoate: step 2/2.</text>
</comment>
<dbReference type="InterPro" id="IPR008927">
    <property type="entry name" value="6-PGluconate_DH-like_C_sf"/>
</dbReference>
<dbReference type="InterPro" id="IPR051402">
    <property type="entry name" value="KPR-Related"/>
</dbReference>
<comment type="catalytic activity">
    <reaction evidence="4">
        <text>(R)-pantoate + NADP(+) = 2-dehydropantoate + NADPH + H(+)</text>
        <dbReference type="Rhea" id="RHEA:16233"/>
        <dbReference type="ChEBI" id="CHEBI:11561"/>
        <dbReference type="ChEBI" id="CHEBI:15378"/>
        <dbReference type="ChEBI" id="CHEBI:15980"/>
        <dbReference type="ChEBI" id="CHEBI:57783"/>
        <dbReference type="ChEBI" id="CHEBI:58349"/>
        <dbReference type="EC" id="1.1.1.169"/>
    </reaction>
</comment>
<dbReference type="Pfam" id="PF02558">
    <property type="entry name" value="ApbA"/>
    <property type="match status" value="1"/>
</dbReference>
<sequence length="340" mass="37274">MNIAIYGAGSLGTIMGAYLSETYPVVDLIDTNKEHVTALNTNGAHVVGPDITQRVTAFLPEEITKTYDIVLLLTKQLYNPQVLPAVKSILKEDGILVSLQNGVPEEIIRQHIPSDRIIAGSVEFGATYVRPGQSRLTTDYAFLKKYALQIGELDGATTDRIVQLKEVLETIGGTEISDNLPGTKWSKLIINSAFSGLSAACNGTYGDVLDHPVLLRAAIHAMKEVLDVGHAHGIEFARMGEADLTVYSELSDIDQKMVELPQLMNSSRNLEASMLQDLRKHQPTEIDYINGVVTMYGETYGIPTPVNSMIQALVRNAQDKQEVTDFEQSVEQFKALLAVK</sequence>
<gene>
    <name evidence="7" type="ORF">EXIGUO9Y_190067</name>
</gene>
<dbReference type="GO" id="GO:0008677">
    <property type="term" value="F:2-dehydropantoate 2-reductase activity"/>
    <property type="evidence" value="ECO:0007669"/>
    <property type="project" value="UniProtKB-EC"/>
</dbReference>
<keyword evidence="2 4" id="KW-0521">NADP</keyword>
<name>A0A653I733_9BACL</name>